<keyword evidence="2" id="KW-0964">Secreted</keyword>
<evidence type="ECO:0000313" key="7">
    <source>
        <dbReference type="Proteomes" id="UP000524542"/>
    </source>
</evidence>
<feature type="non-terminal residue" evidence="6">
    <location>
        <position position="181"/>
    </location>
</feature>
<evidence type="ECO:0000256" key="5">
    <source>
        <dbReference type="SAM" id="SignalP"/>
    </source>
</evidence>
<dbReference type="SUPFAM" id="SSF50814">
    <property type="entry name" value="Lipocalins"/>
    <property type="match status" value="1"/>
</dbReference>
<dbReference type="InterPro" id="IPR022734">
    <property type="entry name" value="ApoM"/>
</dbReference>
<dbReference type="Gene3D" id="2.40.128.20">
    <property type="match status" value="1"/>
</dbReference>
<comment type="caution">
    <text evidence="6">The sequence shown here is derived from an EMBL/GenBank/DDBJ whole genome shotgun (WGS) entry which is preliminary data.</text>
</comment>
<dbReference type="GO" id="GO:0005615">
    <property type="term" value="C:extracellular space"/>
    <property type="evidence" value="ECO:0007669"/>
    <property type="project" value="TreeGrafter"/>
</dbReference>
<keyword evidence="3 5" id="KW-0732">Signal</keyword>
<dbReference type="PANTHER" id="PTHR11967">
    <property type="entry name" value="ALPHA-1-ACID GLYCOPROTEIN"/>
    <property type="match status" value="1"/>
</dbReference>
<dbReference type="InterPro" id="IPR012674">
    <property type="entry name" value="Calycin"/>
</dbReference>
<organism evidence="6 7">
    <name type="scientific">Urocynchramus pylzowi</name>
    <dbReference type="NCBI Taxonomy" id="571890"/>
    <lineage>
        <taxon>Eukaryota</taxon>
        <taxon>Metazoa</taxon>
        <taxon>Chordata</taxon>
        <taxon>Craniata</taxon>
        <taxon>Vertebrata</taxon>
        <taxon>Euteleostomi</taxon>
        <taxon>Archelosauria</taxon>
        <taxon>Archosauria</taxon>
        <taxon>Dinosauria</taxon>
        <taxon>Saurischia</taxon>
        <taxon>Theropoda</taxon>
        <taxon>Coelurosauria</taxon>
        <taxon>Aves</taxon>
        <taxon>Neognathae</taxon>
        <taxon>Neoaves</taxon>
        <taxon>Telluraves</taxon>
        <taxon>Australaves</taxon>
        <taxon>Passeriformes</taxon>
        <taxon>Passeroidea</taxon>
        <taxon>Fringillidae</taxon>
        <taxon>Urocynchramus</taxon>
    </lineage>
</organism>
<feature type="signal peptide" evidence="5">
    <location>
        <begin position="1"/>
        <end position="16"/>
    </location>
</feature>
<sequence length="181" mass="20209">LALLLGLPLAIEPQSCAPLVPVTFEDTTIPQPLHPSPLCSPLLLLGQWFYIAGASRYPPHLAELRAVTFEAFSFSPSSHKNELNITEIIRKNETCVVRNSNKIQVFQQNSTLVHVDDNGVASTARLIQSDKNLLILNHIHIDFPNLSLSARTPNVSKEHMEEFKAHLHCLGFTEEDVFYTS</sequence>
<dbReference type="Proteomes" id="UP000524542">
    <property type="component" value="Unassembled WGS sequence"/>
</dbReference>
<dbReference type="Pfam" id="PF11032">
    <property type="entry name" value="ApoM"/>
    <property type="match status" value="1"/>
</dbReference>
<evidence type="ECO:0000256" key="4">
    <source>
        <dbReference type="ARBA" id="ARBA00023180"/>
    </source>
</evidence>
<evidence type="ECO:0000256" key="1">
    <source>
        <dbReference type="ARBA" id="ARBA00004613"/>
    </source>
</evidence>
<keyword evidence="7" id="KW-1185">Reference proteome</keyword>
<comment type="subcellular location">
    <subcellularLocation>
        <location evidence="1">Secreted</location>
    </subcellularLocation>
</comment>
<gene>
    <name evidence="6" type="primary">Orm1</name>
    <name evidence="6" type="ORF">UROPYL_R07693</name>
</gene>
<accession>A0A7K5SLL3</accession>
<feature type="chain" id="PRO_5029809841" evidence="5">
    <location>
        <begin position="17"/>
        <end position="181"/>
    </location>
</feature>
<dbReference type="AlphaFoldDB" id="A0A7K5SLL3"/>
<protein>
    <submittedName>
        <fullName evidence="6">A1AG protein</fullName>
    </submittedName>
</protein>
<evidence type="ECO:0000313" key="6">
    <source>
        <dbReference type="EMBL" id="NWT92933.1"/>
    </source>
</evidence>
<feature type="non-terminal residue" evidence="6">
    <location>
        <position position="1"/>
    </location>
</feature>
<name>A0A7K5SLL3_9FRIN</name>
<evidence type="ECO:0000256" key="3">
    <source>
        <dbReference type="ARBA" id="ARBA00022729"/>
    </source>
</evidence>
<evidence type="ECO:0000256" key="2">
    <source>
        <dbReference type="ARBA" id="ARBA00022525"/>
    </source>
</evidence>
<keyword evidence="4" id="KW-0325">Glycoprotein</keyword>
<dbReference type="EMBL" id="VZRH01001266">
    <property type="protein sequence ID" value="NWT92933.1"/>
    <property type="molecule type" value="Genomic_DNA"/>
</dbReference>
<proteinExistence type="predicted"/>
<reference evidence="6 7" key="1">
    <citation type="submission" date="2019-09" db="EMBL/GenBank/DDBJ databases">
        <title>Bird 10,000 Genomes (B10K) Project - Family phase.</title>
        <authorList>
            <person name="Zhang G."/>
        </authorList>
    </citation>
    <scope>NUCLEOTIDE SEQUENCE [LARGE SCALE GENOMIC DNA]</scope>
    <source>
        <strain evidence="6">B10K-DU-012-38</strain>
        <tissue evidence="6">Muscle</tissue>
    </source>
</reference>
<dbReference type="PANTHER" id="PTHR11967:SF2">
    <property type="entry name" value="ALPHA-1-ACID GLYCOPROTEIN 1"/>
    <property type="match status" value="1"/>
</dbReference>